<keyword evidence="2" id="KW-0472">Membrane</keyword>
<dbReference type="EMBL" id="JACOOK010000002">
    <property type="protein sequence ID" value="MBC5616533.1"/>
    <property type="molecule type" value="Genomic_DNA"/>
</dbReference>
<evidence type="ECO:0000256" key="2">
    <source>
        <dbReference type="SAM" id="Phobius"/>
    </source>
</evidence>
<sequence>MKVVLNFLLYAALFFVVIFAITYGAETWAFHSGKNMQSMLVESGVAAAVFAVFLCMVAGRAEREKERNDKKREERRNAAGKG</sequence>
<feature type="transmembrane region" description="Helical" evidence="2">
    <location>
        <begin position="7"/>
        <end position="25"/>
    </location>
</feature>
<keyword evidence="4" id="KW-1185">Reference proteome</keyword>
<comment type="caution">
    <text evidence="3">The sequence shown here is derived from an EMBL/GenBank/DDBJ whole genome shotgun (WGS) entry which is preliminary data.</text>
</comment>
<proteinExistence type="predicted"/>
<evidence type="ECO:0000256" key="1">
    <source>
        <dbReference type="SAM" id="MobiDB-lite"/>
    </source>
</evidence>
<evidence type="ECO:0000313" key="3">
    <source>
        <dbReference type="EMBL" id="MBC5616533.1"/>
    </source>
</evidence>
<dbReference type="RefSeq" id="WP_055203208.1">
    <property type="nucleotide sequence ID" value="NZ_JACOOK010000002.1"/>
</dbReference>
<dbReference type="Proteomes" id="UP000636891">
    <property type="component" value="Unassembled WGS sequence"/>
</dbReference>
<keyword evidence="2" id="KW-0812">Transmembrane</keyword>
<gene>
    <name evidence="3" type="ORF">H8S08_05795</name>
</gene>
<feature type="transmembrane region" description="Helical" evidence="2">
    <location>
        <begin position="45"/>
        <end position="62"/>
    </location>
</feature>
<feature type="region of interest" description="Disordered" evidence="1">
    <location>
        <begin position="62"/>
        <end position="82"/>
    </location>
</feature>
<organism evidence="3 4">
    <name type="scientific">Alistipes hominis</name>
    <dbReference type="NCBI Taxonomy" id="2763015"/>
    <lineage>
        <taxon>Bacteria</taxon>
        <taxon>Pseudomonadati</taxon>
        <taxon>Bacteroidota</taxon>
        <taxon>Bacteroidia</taxon>
        <taxon>Bacteroidales</taxon>
        <taxon>Rikenellaceae</taxon>
        <taxon>Alistipes</taxon>
    </lineage>
</organism>
<accession>A0ABR7CLK3</accession>
<name>A0ABR7CLK3_9BACT</name>
<protein>
    <submittedName>
        <fullName evidence="3">Uncharacterized protein</fullName>
    </submittedName>
</protein>
<reference evidence="3 4" key="1">
    <citation type="submission" date="2020-08" db="EMBL/GenBank/DDBJ databases">
        <title>Genome public.</title>
        <authorList>
            <person name="Liu C."/>
            <person name="Sun Q."/>
        </authorList>
    </citation>
    <scope>NUCLEOTIDE SEQUENCE [LARGE SCALE GENOMIC DNA]</scope>
    <source>
        <strain evidence="3 4">New-7</strain>
    </source>
</reference>
<keyword evidence="2" id="KW-1133">Transmembrane helix</keyword>
<evidence type="ECO:0000313" key="4">
    <source>
        <dbReference type="Proteomes" id="UP000636891"/>
    </source>
</evidence>